<dbReference type="InterPro" id="IPR004358">
    <property type="entry name" value="Sig_transdc_His_kin-like_C"/>
</dbReference>
<dbReference type="InterPro" id="IPR036890">
    <property type="entry name" value="HATPase_C_sf"/>
</dbReference>
<name>A0AAQ1MFA4_9FIRM</name>
<dbReference type="Proteomes" id="UP000474718">
    <property type="component" value="Unassembled WGS sequence"/>
</dbReference>
<evidence type="ECO:0000256" key="3">
    <source>
        <dbReference type="ARBA" id="ARBA00012438"/>
    </source>
</evidence>
<gene>
    <name evidence="12" type="ORF">GT747_08655</name>
    <name evidence="13" type="ORF">SAMN05444424_2536</name>
</gene>
<evidence type="ECO:0000256" key="2">
    <source>
        <dbReference type="ARBA" id="ARBA00004370"/>
    </source>
</evidence>
<keyword evidence="9" id="KW-0812">Transmembrane</keyword>
<dbReference type="InterPro" id="IPR003660">
    <property type="entry name" value="HAMP_dom"/>
</dbReference>
<feature type="domain" description="Histidine kinase" evidence="10">
    <location>
        <begin position="250"/>
        <end position="465"/>
    </location>
</feature>
<evidence type="ECO:0000256" key="1">
    <source>
        <dbReference type="ARBA" id="ARBA00000085"/>
    </source>
</evidence>
<dbReference type="EMBL" id="FQVY01000004">
    <property type="protein sequence ID" value="SHG48643.1"/>
    <property type="molecule type" value="Genomic_DNA"/>
</dbReference>
<reference evidence="12 15" key="3">
    <citation type="journal article" date="2019" name="Nat. Med.">
        <title>A library of human gut bacterial isolates paired with longitudinal multiomics data enables mechanistic microbiome research.</title>
        <authorList>
            <person name="Poyet M."/>
            <person name="Groussin M."/>
            <person name="Gibbons S.M."/>
            <person name="Avila-Pacheco J."/>
            <person name="Jiang X."/>
            <person name="Kearney S.M."/>
            <person name="Perrotta A.R."/>
            <person name="Berdy B."/>
            <person name="Zhao S."/>
            <person name="Lieberman T.D."/>
            <person name="Swanson P.K."/>
            <person name="Smith M."/>
            <person name="Roesemann S."/>
            <person name="Alexander J.E."/>
            <person name="Rich S.A."/>
            <person name="Livny J."/>
            <person name="Vlamakis H."/>
            <person name="Clish C."/>
            <person name="Bullock K."/>
            <person name="Deik A."/>
            <person name="Scott J."/>
            <person name="Pierce K.A."/>
            <person name="Xavier R.J."/>
            <person name="Alm E.J."/>
        </authorList>
    </citation>
    <scope>NUCLEOTIDE SEQUENCE [LARGE SCALE GENOMIC DNA]</scope>
    <source>
        <strain evidence="12 15">BIOML-A2</strain>
    </source>
</reference>
<evidence type="ECO:0000259" key="11">
    <source>
        <dbReference type="PROSITE" id="PS50885"/>
    </source>
</evidence>
<dbReference type="InterPro" id="IPR003594">
    <property type="entry name" value="HATPase_dom"/>
</dbReference>
<dbReference type="GO" id="GO:0016020">
    <property type="term" value="C:membrane"/>
    <property type="evidence" value="ECO:0007669"/>
    <property type="project" value="UniProtKB-SubCell"/>
</dbReference>
<dbReference type="InterPro" id="IPR036097">
    <property type="entry name" value="HisK_dim/P_sf"/>
</dbReference>
<dbReference type="FunFam" id="3.30.565.10:FF:000006">
    <property type="entry name" value="Sensor histidine kinase WalK"/>
    <property type="match status" value="1"/>
</dbReference>
<dbReference type="Gene3D" id="3.30.565.10">
    <property type="entry name" value="Histidine kinase-like ATPase, C-terminal domain"/>
    <property type="match status" value="1"/>
</dbReference>
<keyword evidence="6 13" id="KW-0418">Kinase</keyword>
<evidence type="ECO:0000256" key="9">
    <source>
        <dbReference type="SAM" id="Phobius"/>
    </source>
</evidence>
<sequence length="494" mass="54791">MQSVTKRWMLNFLTIIVVILTVVMLLIVVGVREFYYSSAQQVLTSRIEVMVNAIKYRTSDALTPQERVEQVITGFEEKTKYEVMALDRNGAPTVTSSGFYPGDTFTGVDYARALQSDNGYGVYTGRAKDAGNVMSVCYVSDSLGDGVGGIRLVCDLSLVDGEIFKTALFFLLFSTVVVLFVVLSSTYFIRSIVTPIGQVGVIATKIASGDFSVRLKTQHNDEIGQLCNIINYMADELQKAEEVKNDFISQVSHELRTPLTAIKGWGETVLDADPVENRDTVERGIHVILSETDRLSGMVEELLDFSRMQSGRLTLVLSKIDVLAELEDVLIMFGERAKREGVTLESELPEFVSPVFGDKNRLRQVFVNILDNALKYSEKDGTIRTSAAEETGYVVIRIADTGLGIPRSDLPRIKEKFIKGSNSRRGTGIGLAVADEIIALHKGLLTIDSTEGEGTTVTISIPVMDKKVDSTTMQIAKIDEEEIRRYREQQQRDK</sequence>
<evidence type="ECO:0000256" key="8">
    <source>
        <dbReference type="ARBA" id="ARBA00023136"/>
    </source>
</evidence>
<dbReference type="CDD" id="cd06225">
    <property type="entry name" value="HAMP"/>
    <property type="match status" value="1"/>
</dbReference>
<evidence type="ECO:0000313" key="14">
    <source>
        <dbReference type="Proteomes" id="UP000184089"/>
    </source>
</evidence>
<dbReference type="Gene3D" id="1.10.287.130">
    <property type="match status" value="1"/>
</dbReference>
<dbReference type="SMART" id="SM00304">
    <property type="entry name" value="HAMP"/>
    <property type="match status" value="1"/>
</dbReference>
<dbReference type="PROSITE" id="PS50109">
    <property type="entry name" value="HIS_KIN"/>
    <property type="match status" value="1"/>
</dbReference>
<dbReference type="SMART" id="SM00387">
    <property type="entry name" value="HATPase_c"/>
    <property type="match status" value="1"/>
</dbReference>
<keyword evidence="9" id="KW-1133">Transmembrane helix</keyword>
<dbReference type="SUPFAM" id="SSF158472">
    <property type="entry name" value="HAMP domain-like"/>
    <property type="match status" value="1"/>
</dbReference>
<comment type="catalytic activity">
    <reaction evidence="1">
        <text>ATP + protein L-histidine = ADP + protein N-phospho-L-histidine.</text>
        <dbReference type="EC" id="2.7.13.3"/>
    </reaction>
</comment>
<evidence type="ECO:0000256" key="6">
    <source>
        <dbReference type="ARBA" id="ARBA00022777"/>
    </source>
</evidence>
<dbReference type="Pfam" id="PF00512">
    <property type="entry name" value="HisKA"/>
    <property type="match status" value="1"/>
</dbReference>
<dbReference type="SUPFAM" id="SSF47384">
    <property type="entry name" value="Homodimeric domain of signal transducing histidine kinase"/>
    <property type="match status" value="1"/>
</dbReference>
<dbReference type="GO" id="GO:0000155">
    <property type="term" value="F:phosphorelay sensor kinase activity"/>
    <property type="evidence" value="ECO:0007669"/>
    <property type="project" value="InterPro"/>
</dbReference>
<reference evidence="13" key="1">
    <citation type="submission" date="2016-11" db="EMBL/GenBank/DDBJ databases">
        <authorList>
            <person name="Varghese N."/>
            <person name="Submissions S."/>
        </authorList>
    </citation>
    <scope>NUCLEOTIDE SEQUENCE</scope>
    <source>
        <strain evidence="13">DSM 4029</strain>
    </source>
</reference>
<keyword evidence="5" id="KW-0808">Transferase</keyword>
<keyword evidence="8 9" id="KW-0472">Membrane</keyword>
<dbReference type="EC" id="2.7.13.3" evidence="3"/>
<dbReference type="InterPro" id="IPR003661">
    <property type="entry name" value="HisK_dim/P_dom"/>
</dbReference>
<dbReference type="PRINTS" id="PR00344">
    <property type="entry name" value="BCTRLSENSOR"/>
</dbReference>
<dbReference type="FunFam" id="1.10.287.130:FF:000001">
    <property type="entry name" value="Two-component sensor histidine kinase"/>
    <property type="match status" value="1"/>
</dbReference>
<evidence type="ECO:0000256" key="4">
    <source>
        <dbReference type="ARBA" id="ARBA00022553"/>
    </source>
</evidence>
<dbReference type="AlphaFoldDB" id="A0AAQ1MFA4"/>
<comment type="subcellular location">
    <subcellularLocation>
        <location evidence="2">Membrane</location>
    </subcellularLocation>
</comment>
<proteinExistence type="predicted"/>
<dbReference type="RefSeq" id="WP_021659969.1">
    <property type="nucleotide sequence ID" value="NZ_FQVY01000004.1"/>
</dbReference>
<feature type="transmembrane region" description="Helical" evidence="9">
    <location>
        <begin position="167"/>
        <end position="189"/>
    </location>
</feature>
<dbReference type="SMART" id="SM00388">
    <property type="entry name" value="HisKA"/>
    <property type="match status" value="1"/>
</dbReference>
<dbReference type="CDD" id="cd00082">
    <property type="entry name" value="HisKA"/>
    <property type="match status" value="1"/>
</dbReference>
<dbReference type="Proteomes" id="UP000184089">
    <property type="component" value="Unassembled WGS sequence"/>
</dbReference>
<protein>
    <recommendedName>
        <fullName evidence="3">histidine kinase</fullName>
        <ecNumber evidence="3">2.7.13.3</ecNumber>
    </recommendedName>
</protein>
<evidence type="ECO:0000313" key="13">
    <source>
        <dbReference type="EMBL" id="SHG48643.1"/>
    </source>
</evidence>
<accession>A0AAQ1MFA4</accession>
<dbReference type="Pfam" id="PF02518">
    <property type="entry name" value="HATPase_c"/>
    <property type="match status" value="1"/>
</dbReference>
<keyword evidence="7" id="KW-0902">Two-component regulatory system</keyword>
<dbReference type="PANTHER" id="PTHR43547:SF2">
    <property type="entry name" value="HYBRID SIGNAL TRANSDUCTION HISTIDINE KINASE C"/>
    <property type="match status" value="1"/>
</dbReference>
<feature type="domain" description="HAMP" evidence="11">
    <location>
        <begin position="190"/>
        <end position="242"/>
    </location>
</feature>
<dbReference type="EMBL" id="WWVX01000005">
    <property type="protein sequence ID" value="MZL69823.1"/>
    <property type="molecule type" value="Genomic_DNA"/>
</dbReference>
<dbReference type="PANTHER" id="PTHR43547">
    <property type="entry name" value="TWO-COMPONENT HISTIDINE KINASE"/>
    <property type="match status" value="1"/>
</dbReference>
<dbReference type="InterPro" id="IPR005467">
    <property type="entry name" value="His_kinase_dom"/>
</dbReference>
<organism evidence="13 14">
    <name type="scientific">Bittarella massiliensis</name>
    <name type="common">ex Durand et al. 2017</name>
    <dbReference type="NCBI Taxonomy" id="1720313"/>
    <lineage>
        <taxon>Bacteria</taxon>
        <taxon>Bacillati</taxon>
        <taxon>Bacillota</taxon>
        <taxon>Clostridia</taxon>
        <taxon>Eubacteriales</taxon>
        <taxon>Oscillospiraceae</taxon>
        <taxon>Bittarella (ex Durand et al. 2017)</taxon>
    </lineage>
</organism>
<evidence type="ECO:0000256" key="7">
    <source>
        <dbReference type="ARBA" id="ARBA00023012"/>
    </source>
</evidence>
<evidence type="ECO:0000313" key="12">
    <source>
        <dbReference type="EMBL" id="MZL69823.1"/>
    </source>
</evidence>
<dbReference type="Pfam" id="PF00672">
    <property type="entry name" value="HAMP"/>
    <property type="match status" value="1"/>
</dbReference>
<evidence type="ECO:0000259" key="10">
    <source>
        <dbReference type="PROSITE" id="PS50109"/>
    </source>
</evidence>
<reference evidence="14" key="2">
    <citation type="submission" date="2016-11" db="EMBL/GenBank/DDBJ databases">
        <authorList>
            <person name="Jaros S."/>
            <person name="Januszkiewicz K."/>
            <person name="Wedrychowicz H."/>
        </authorList>
    </citation>
    <scope>NUCLEOTIDE SEQUENCE [LARGE SCALE GENOMIC DNA]</scope>
    <source>
        <strain evidence="14">DSM 4029</strain>
    </source>
</reference>
<dbReference type="CDD" id="cd00075">
    <property type="entry name" value="HATPase"/>
    <property type="match status" value="1"/>
</dbReference>
<comment type="caution">
    <text evidence="13">The sequence shown here is derived from an EMBL/GenBank/DDBJ whole genome shotgun (WGS) entry which is preliminary data.</text>
</comment>
<feature type="transmembrane region" description="Helical" evidence="9">
    <location>
        <begin position="12"/>
        <end position="31"/>
    </location>
</feature>
<dbReference type="PROSITE" id="PS50885">
    <property type="entry name" value="HAMP"/>
    <property type="match status" value="1"/>
</dbReference>
<keyword evidence="4" id="KW-0597">Phosphoprotein</keyword>
<evidence type="ECO:0000313" key="15">
    <source>
        <dbReference type="Proteomes" id="UP000474718"/>
    </source>
</evidence>
<keyword evidence="15" id="KW-1185">Reference proteome</keyword>
<dbReference type="SUPFAM" id="SSF55874">
    <property type="entry name" value="ATPase domain of HSP90 chaperone/DNA topoisomerase II/histidine kinase"/>
    <property type="match status" value="1"/>
</dbReference>
<evidence type="ECO:0000256" key="5">
    <source>
        <dbReference type="ARBA" id="ARBA00022679"/>
    </source>
</evidence>
<dbReference type="Gene3D" id="6.10.340.10">
    <property type="match status" value="1"/>
</dbReference>